<name>A0A9W6CUJ8_9MICO</name>
<protein>
    <submittedName>
        <fullName evidence="2">Nucleoside-diphosphate sugar epimerase</fullName>
    </submittedName>
</protein>
<dbReference type="InterPro" id="IPR051207">
    <property type="entry name" value="ComplexI_NDUFA9_subunit"/>
</dbReference>
<dbReference type="InterPro" id="IPR016040">
    <property type="entry name" value="NAD(P)-bd_dom"/>
</dbReference>
<dbReference type="EMBL" id="BSDP01000001">
    <property type="protein sequence ID" value="GLI26331.1"/>
    <property type="molecule type" value="Genomic_DNA"/>
</dbReference>
<evidence type="ECO:0000259" key="1">
    <source>
        <dbReference type="Pfam" id="PF13460"/>
    </source>
</evidence>
<accession>A0A9W6CUJ8</accession>
<keyword evidence="3" id="KW-1185">Reference proteome</keyword>
<dbReference type="AlphaFoldDB" id="A0A9W6CUJ8"/>
<dbReference type="Pfam" id="PF13460">
    <property type="entry name" value="NAD_binding_10"/>
    <property type="match status" value="1"/>
</dbReference>
<evidence type="ECO:0000313" key="3">
    <source>
        <dbReference type="Proteomes" id="UP001144396"/>
    </source>
</evidence>
<dbReference type="GO" id="GO:0044877">
    <property type="term" value="F:protein-containing complex binding"/>
    <property type="evidence" value="ECO:0007669"/>
    <property type="project" value="TreeGrafter"/>
</dbReference>
<sequence>MRIAVAGGTGTIGSEVVAAIRARGDEAVVLSRSNGVDVRTGEGLVSALEGVDALVDAANVSTLSAKGSTEFFTTSTRTMLAAEREAGVGHHVLLSIVGVDRAPYGYYAGKLAQERAVEAGDVPWTILRATQAHEFAGQMFDALSIGPLHLAPVARTQPVAASEVGRRLAELAAGAPSGHVRDLAGPREERLDEMTRAYARAHGARGPVLSVKLPGRQFAAMRAGEALPREGADLTRLGFDEWLASAGGREAGERARV</sequence>
<evidence type="ECO:0000313" key="2">
    <source>
        <dbReference type="EMBL" id="GLI26331.1"/>
    </source>
</evidence>
<gene>
    <name evidence="2" type="ORF">ARHIZOSPH14_05730</name>
</gene>
<organism evidence="2 3">
    <name type="scientific">Agromyces rhizosphaerae</name>
    <dbReference type="NCBI Taxonomy" id="88374"/>
    <lineage>
        <taxon>Bacteria</taxon>
        <taxon>Bacillati</taxon>
        <taxon>Actinomycetota</taxon>
        <taxon>Actinomycetes</taxon>
        <taxon>Micrococcales</taxon>
        <taxon>Microbacteriaceae</taxon>
        <taxon>Agromyces</taxon>
    </lineage>
</organism>
<dbReference type="SUPFAM" id="SSF51735">
    <property type="entry name" value="NAD(P)-binding Rossmann-fold domains"/>
    <property type="match status" value="1"/>
</dbReference>
<dbReference type="PANTHER" id="PTHR12126">
    <property type="entry name" value="NADH-UBIQUINONE OXIDOREDUCTASE 39 KDA SUBUNIT-RELATED"/>
    <property type="match status" value="1"/>
</dbReference>
<dbReference type="InterPro" id="IPR036291">
    <property type="entry name" value="NAD(P)-bd_dom_sf"/>
</dbReference>
<dbReference type="Proteomes" id="UP001144396">
    <property type="component" value="Unassembled WGS sequence"/>
</dbReference>
<dbReference type="RefSeq" id="WP_281882328.1">
    <property type="nucleotide sequence ID" value="NZ_BSDP01000001.1"/>
</dbReference>
<dbReference type="Gene3D" id="3.40.50.720">
    <property type="entry name" value="NAD(P)-binding Rossmann-like Domain"/>
    <property type="match status" value="1"/>
</dbReference>
<reference evidence="2" key="1">
    <citation type="submission" date="2022-12" db="EMBL/GenBank/DDBJ databases">
        <title>Reference genome sequencing for broad-spectrum identification of bacterial and archaeal isolates by mass spectrometry.</title>
        <authorList>
            <person name="Sekiguchi Y."/>
            <person name="Tourlousse D.M."/>
        </authorList>
    </citation>
    <scope>NUCLEOTIDE SEQUENCE</scope>
    <source>
        <strain evidence="2">14</strain>
    </source>
</reference>
<feature type="domain" description="NAD(P)-binding" evidence="1">
    <location>
        <begin position="7"/>
        <end position="130"/>
    </location>
</feature>
<proteinExistence type="predicted"/>
<dbReference type="PANTHER" id="PTHR12126:SF11">
    <property type="entry name" value="NADH DEHYDROGENASE [UBIQUINONE] 1 ALPHA SUBCOMPLEX SUBUNIT 9, MITOCHONDRIAL"/>
    <property type="match status" value="1"/>
</dbReference>
<comment type="caution">
    <text evidence="2">The sequence shown here is derived from an EMBL/GenBank/DDBJ whole genome shotgun (WGS) entry which is preliminary data.</text>
</comment>